<gene>
    <name evidence="1" type="ORF">E5336_05985</name>
</gene>
<organism evidence="1 2">
    <name type="scientific">Dubosiella muris</name>
    <dbReference type="NCBI Taxonomy" id="3038133"/>
    <lineage>
        <taxon>Bacteria</taxon>
        <taxon>Bacillati</taxon>
        <taxon>Bacillota</taxon>
        <taxon>Erysipelotrichia</taxon>
        <taxon>Erysipelotrichales</taxon>
        <taxon>Erysipelotrichaceae</taxon>
        <taxon>Dubosiella</taxon>
    </lineage>
</organism>
<sequence length="415" mass="47851">MWKYKCKSQFFVLLISFFAGVLLMAFTFSNSAIMNADILPAEVISFMKSNIVLTYVAGGMTVAGIVNVILITQMLMPLSQWAPFMIFAMLFIAPDYVFIASIVLVIPMMILSLYGWLSLRSNMTREMRSRKISDEQEIVRIYQIHHALLPEYKEMAIACRKNVERVSAIYALGIVAIFCIMLFVNNLWILIIALFFYMMAFNALLRYRTSCFIPITKLLYEKCDPEACASAIIYYSTKGKKIRLTQKALFAQCLIYMNDPELAQDVLITYPRKDPASSLTYWSLMAYIDYLLKDEEALERAEEEASRVRLNFGPTGVMIRSEELASIKNKVNLMNGDFNECKKFYLNALKRSPFPFQQADASYYIALISFVQEEYKVAKMYFEKVVQIGNKLYFVKNAKAYLDKIDNMDLSDEEM</sequence>
<comment type="caution">
    <text evidence="1">The sequence shown here is derived from an EMBL/GenBank/DDBJ whole genome shotgun (WGS) entry which is preliminary data.</text>
</comment>
<keyword evidence="2" id="KW-1185">Reference proteome</keyword>
<proteinExistence type="predicted"/>
<reference evidence="1" key="1">
    <citation type="submission" date="2019-04" db="EMBL/GenBank/DDBJ databases">
        <title>Microbes associate with the intestines of laboratory mice.</title>
        <authorList>
            <person name="Navarre W."/>
            <person name="Wong E."/>
            <person name="Huang K."/>
            <person name="Tropini C."/>
            <person name="Ng K."/>
            <person name="Yu B."/>
        </authorList>
    </citation>
    <scope>NUCLEOTIDE SEQUENCE</scope>
    <source>
        <strain evidence="1">NM09_H32</strain>
    </source>
</reference>
<accession>A0AC61R7C4</accession>
<evidence type="ECO:0000313" key="1">
    <source>
        <dbReference type="EMBL" id="TGY66035.1"/>
    </source>
</evidence>
<name>A0AC61R7C4_9FIRM</name>
<dbReference type="Proteomes" id="UP000308836">
    <property type="component" value="Unassembled WGS sequence"/>
</dbReference>
<evidence type="ECO:0000313" key="2">
    <source>
        <dbReference type="Proteomes" id="UP000308836"/>
    </source>
</evidence>
<dbReference type="EMBL" id="SRYG01000010">
    <property type="protein sequence ID" value="TGY66035.1"/>
    <property type="molecule type" value="Genomic_DNA"/>
</dbReference>
<protein>
    <submittedName>
        <fullName evidence="1">Uncharacterized protein</fullName>
    </submittedName>
</protein>